<accession>A0A2N9LA68</accession>
<organism evidence="2 3">
    <name type="scientific">Candidatus Sulfuritelmatomonas gaucii</name>
    <dbReference type="NCBI Taxonomy" id="2043161"/>
    <lineage>
        <taxon>Bacteria</taxon>
        <taxon>Pseudomonadati</taxon>
        <taxon>Acidobacteriota</taxon>
        <taxon>Terriglobia</taxon>
        <taxon>Terriglobales</taxon>
        <taxon>Acidobacteriaceae</taxon>
        <taxon>Candidatus Sulfuritelmatomonas</taxon>
    </lineage>
</organism>
<name>A0A2N9LA68_9BACT</name>
<proteinExistence type="predicted"/>
<dbReference type="Proteomes" id="UP000239735">
    <property type="component" value="Unassembled WGS sequence"/>
</dbReference>
<reference evidence="3" key="1">
    <citation type="submission" date="2018-02" db="EMBL/GenBank/DDBJ databases">
        <authorList>
            <person name="Hausmann B."/>
        </authorList>
    </citation>
    <scope>NUCLEOTIDE SEQUENCE [LARGE SCALE GENOMIC DNA]</scope>
    <source>
        <strain evidence="3">Peat soil MAG SbA5</strain>
    </source>
</reference>
<keyword evidence="1" id="KW-0812">Transmembrane</keyword>
<sequence>MAHCGDTALTAVLVRVVVRMFVLMGMFVGGVERMGGHGHDQAAMLHAFEADEDVGEVLHAARLAVNDQHFKTGIVVEVRVARGNDEVVMRMLRFSEPLGDAVRVVVEDEGNGADDGCSG</sequence>
<protein>
    <submittedName>
        <fullName evidence="2">Uncharacterized protein</fullName>
    </submittedName>
</protein>
<evidence type="ECO:0000313" key="2">
    <source>
        <dbReference type="EMBL" id="SPE19865.1"/>
    </source>
</evidence>
<keyword evidence="1" id="KW-0472">Membrane</keyword>
<dbReference type="AlphaFoldDB" id="A0A2N9LA68"/>
<keyword evidence="1" id="KW-1133">Transmembrane helix</keyword>
<feature type="transmembrane region" description="Helical" evidence="1">
    <location>
        <begin position="12"/>
        <end position="31"/>
    </location>
</feature>
<evidence type="ECO:0000313" key="3">
    <source>
        <dbReference type="Proteomes" id="UP000239735"/>
    </source>
</evidence>
<dbReference type="EMBL" id="OKRB01000081">
    <property type="protein sequence ID" value="SPE19865.1"/>
    <property type="molecule type" value="Genomic_DNA"/>
</dbReference>
<gene>
    <name evidence="2" type="ORF">SBA5_250095</name>
</gene>
<evidence type="ECO:0000256" key="1">
    <source>
        <dbReference type="SAM" id="Phobius"/>
    </source>
</evidence>